<dbReference type="Gene3D" id="3.40.630.30">
    <property type="match status" value="1"/>
</dbReference>
<comment type="caution">
    <text evidence="2">The sequence shown here is derived from an EMBL/GenBank/DDBJ whole genome shotgun (WGS) entry which is preliminary data.</text>
</comment>
<feature type="region of interest" description="Disordered" evidence="1">
    <location>
        <begin position="96"/>
        <end position="129"/>
    </location>
</feature>
<name>A0ABR1VM43_9PEZI</name>
<keyword evidence="3" id="KW-1185">Reference proteome</keyword>
<dbReference type="EMBL" id="JAQQWM010000003">
    <property type="protein sequence ID" value="KAK8071932.1"/>
    <property type="molecule type" value="Genomic_DNA"/>
</dbReference>
<proteinExistence type="predicted"/>
<evidence type="ECO:0000256" key="1">
    <source>
        <dbReference type="SAM" id="MobiDB-lite"/>
    </source>
</evidence>
<dbReference type="Proteomes" id="UP001446871">
    <property type="component" value="Unassembled WGS sequence"/>
</dbReference>
<evidence type="ECO:0000313" key="2">
    <source>
        <dbReference type="EMBL" id="KAK8071932.1"/>
    </source>
</evidence>
<gene>
    <name evidence="2" type="ORF">PG996_005280</name>
</gene>
<feature type="compositionally biased region" description="Acidic residues" evidence="1">
    <location>
        <begin position="110"/>
        <end position="120"/>
    </location>
</feature>
<evidence type="ECO:0008006" key="4">
    <source>
        <dbReference type="Google" id="ProtNLM"/>
    </source>
</evidence>
<reference evidence="2 3" key="1">
    <citation type="submission" date="2023-01" db="EMBL/GenBank/DDBJ databases">
        <title>Analysis of 21 Apiospora genomes using comparative genomics revels a genus with tremendous synthesis potential of carbohydrate active enzymes and secondary metabolites.</title>
        <authorList>
            <person name="Sorensen T."/>
        </authorList>
    </citation>
    <scope>NUCLEOTIDE SEQUENCE [LARGE SCALE GENOMIC DNA]</scope>
    <source>
        <strain evidence="2 3">CBS 83171</strain>
    </source>
</reference>
<evidence type="ECO:0000313" key="3">
    <source>
        <dbReference type="Proteomes" id="UP001446871"/>
    </source>
</evidence>
<dbReference type="SUPFAM" id="SSF55729">
    <property type="entry name" value="Acyl-CoA N-acyltransferases (Nat)"/>
    <property type="match status" value="1"/>
</dbReference>
<dbReference type="InterPro" id="IPR016181">
    <property type="entry name" value="Acyl_CoA_acyltransferase"/>
</dbReference>
<accession>A0ABR1VM43</accession>
<sequence>MPASVSPRSAFEVRPARASDIASIVDLLISAPDDATLYQYPGLSDHPELLAPTHRAWVRGLLQDPTSLIRIAVLDSNIVVGFSSWARRVPNADNPGSLQRVKISEPPILDAEEEEQDDGEPMPSIERNKARTDAIVRVRERLSSTSLIQSLPRYSLQGLAVHASHQGQLVWLPLGLSLGIGGIVYRG</sequence>
<organism evidence="2 3">
    <name type="scientific">Apiospora saccharicola</name>
    <dbReference type="NCBI Taxonomy" id="335842"/>
    <lineage>
        <taxon>Eukaryota</taxon>
        <taxon>Fungi</taxon>
        <taxon>Dikarya</taxon>
        <taxon>Ascomycota</taxon>
        <taxon>Pezizomycotina</taxon>
        <taxon>Sordariomycetes</taxon>
        <taxon>Xylariomycetidae</taxon>
        <taxon>Amphisphaeriales</taxon>
        <taxon>Apiosporaceae</taxon>
        <taxon>Apiospora</taxon>
    </lineage>
</organism>
<protein>
    <recommendedName>
        <fullName evidence="4">N-acetyltransferase domain-containing protein</fullName>
    </recommendedName>
</protein>